<comment type="caution">
    <text evidence="3">The sequence shown here is derived from an EMBL/GenBank/DDBJ whole genome shotgun (WGS) entry which is preliminary data.</text>
</comment>
<gene>
    <name evidence="3" type="ORF">ENU08_05660</name>
    <name evidence="2" type="ORF">ENU41_00420</name>
</gene>
<evidence type="ECO:0000259" key="1">
    <source>
        <dbReference type="Pfam" id="PF01637"/>
    </source>
</evidence>
<dbReference type="Gene3D" id="1.10.10.10">
    <property type="entry name" value="Winged helix-like DNA-binding domain superfamily/Winged helix DNA-binding domain"/>
    <property type="match status" value="1"/>
</dbReference>
<dbReference type="PANTHER" id="PTHR34301">
    <property type="entry name" value="DNA-BINDING PROTEIN-RELATED"/>
    <property type="match status" value="1"/>
</dbReference>
<sequence>MGLFDLRPKTSREELFDREKEFEKLCKAIDRGNPLIAVLGIRRIGKTSLLRTFLNETTGLYIDMRGILKEYELWSRIGDSFSLSINKLKRFIESIRGITVAGINVEIKWKGRDSVSFIGLLEEINKRKEKFVVVLDEVQSIKPPLSAMLRNAIAYAYDNLENIVFIVAGSEIGMLQNFLKLEDPTSPLYGRHTYDIIVERFTRDLAKEFLLKGFKEEGVESSVDVVEDALNFFDGIVGWLVLFGRKYVEGVRNFDNLKNIAIELAQEELKKLNPREKIVLKAIANGCKSWSEVYSYTADHYGIILPKSTLSRIIDKLEKLSIIENYRFLDPVYREASLRIER</sequence>
<feature type="domain" description="ATPase" evidence="1">
    <location>
        <begin position="15"/>
        <end position="241"/>
    </location>
</feature>
<dbReference type="InterPro" id="IPR036388">
    <property type="entry name" value="WH-like_DNA-bd_sf"/>
</dbReference>
<evidence type="ECO:0000313" key="2">
    <source>
        <dbReference type="EMBL" id="HGQ35131.1"/>
    </source>
</evidence>
<dbReference type="InterPro" id="IPR027417">
    <property type="entry name" value="P-loop_NTPase"/>
</dbReference>
<organism evidence="3">
    <name type="scientific">Ignisphaera aggregans</name>
    <dbReference type="NCBI Taxonomy" id="334771"/>
    <lineage>
        <taxon>Archaea</taxon>
        <taxon>Thermoproteota</taxon>
        <taxon>Thermoprotei</taxon>
        <taxon>Desulfurococcales</taxon>
        <taxon>Desulfurococcaceae</taxon>
        <taxon>Ignisphaera</taxon>
    </lineage>
</organism>
<dbReference type="InterPro" id="IPR011579">
    <property type="entry name" value="ATPase_dom"/>
</dbReference>
<dbReference type="Gene3D" id="3.40.50.300">
    <property type="entry name" value="P-loop containing nucleotide triphosphate hydrolases"/>
    <property type="match status" value="1"/>
</dbReference>
<dbReference type="InterPro" id="IPR036390">
    <property type="entry name" value="WH_DNA-bd_sf"/>
</dbReference>
<dbReference type="PANTHER" id="PTHR34301:SF8">
    <property type="entry name" value="ATPASE DOMAIN-CONTAINING PROTEIN"/>
    <property type="match status" value="1"/>
</dbReference>
<dbReference type="Gene3D" id="1.10.8.60">
    <property type="match status" value="1"/>
</dbReference>
<dbReference type="EMBL" id="DTCK01000007">
    <property type="protein sequence ID" value="HGQ35131.1"/>
    <property type="molecule type" value="Genomic_DNA"/>
</dbReference>
<dbReference type="SUPFAM" id="SSF46785">
    <property type="entry name" value="Winged helix' DNA-binding domain"/>
    <property type="match status" value="1"/>
</dbReference>
<name>A0A7C4JJW7_9CREN</name>
<evidence type="ECO:0000313" key="3">
    <source>
        <dbReference type="EMBL" id="HGQ64714.1"/>
    </source>
</evidence>
<accession>A0A7C4JJW7</accession>
<dbReference type="EMBL" id="DTBD01000049">
    <property type="protein sequence ID" value="HGQ64714.1"/>
    <property type="molecule type" value="Genomic_DNA"/>
</dbReference>
<dbReference type="Pfam" id="PF01637">
    <property type="entry name" value="ATPase_2"/>
    <property type="match status" value="1"/>
</dbReference>
<keyword evidence="3" id="KW-0547">Nucleotide-binding</keyword>
<protein>
    <submittedName>
        <fullName evidence="3">ATP-binding protein</fullName>
    </submittedName>
</protein>
<reference evidence="3" key="1">
    <citation type="journal article" date="2020" name="mSystems">
        <title>Genome- and Community-Level Interaction Insights into Carbon Utilization and Element Cycling Functions of Hydrothermarchaeota in Hydrothermal Sediment.</title>
        <authorList>
            <person name="Zhou Z."/>
            <person name="Liu Y."/>
            <person name="Xu W."/>
            <person name="Pan J."/>
            <person name="Luo Z.H."/>
            <person name="Li M."/>
        </authorList>
    </citation>
    <scope>NUCLEOTIDE SEQUENCE [LARGE SCALE GENOMIC DNA]</scope>
    <source>
        <strain evidence="3">SpSt-637</strain>
        <strain evidence="2">SpSt-667</strain>
    </source>
</reference>
<dbReference type="AlphaFoldDB" id="A0A7C4JJW7"/>
<keyword evidence="3" id="KW-0067">ATP-binding</keyword>
<proteinExistence type="predicted"/>
<dbReference type="SUPFAM" id="SSF52540">
    <property type="entry name" value="P-loop containing nucleoside triphosphate hydrolases"/>
    <property type="match status" value="1"/>
</dbReference>
<dbReference type="GO" id="GO:0005524">
    <property type="term" value="F:ATP binding"/>
    <property type="evidence" value="ECO:0007669"/>
    <property type="project" value="UniProtKB-KW"/>
</dbReference>